<evidence type="ECO:0000313" key="1">
    <source>
        <dbReference type="EMBL" id="MFB9518563.1"/>
    </source>
</evidence>
<keyword evidence="2" id="KW-1185">Reference proteome</keyword>
<organism evidence="1 2">
    <name type="scientific">Streptomyces cremeus</name>
    <dbReference type="NCBI Taxonomy" id="66881"/>
    <lineage>
        <taxon>Bacteria</taxon>
        <taxon>Bacillati</taxon>
        <taxon>Actinomycetota</taxon>
        <taxon>Actinomycetes</taxon>
        <taxon>Kitasatosporales</taxon>
        <taxon>Streptomycetaceae</taxon>
        <taxon>Streptomyces</taxon>
    </lineage>
</organism>
<dbReference type="EMBL" id="JBHMCR010000001">
    <property type="protein sequence ID" value="MFB9518563.1"/>
    <property type="molecule type" value="Genomic_DNA"/>
</dbReference>
<proteinExistence type="predicted"/>
<protein>
    <submittedName>
        <fullName evidence="1">Uncharacterized protein</fullName>
    </submittedName>
</protein>
<sequence>MSGSNQGQLRREALTIARWAEVGRAPSREVLAKLELLGPDGHEFDYGGQETGVGNTYGGDDGGLPDLGPLSDFGSWESVAATILRRTEESAGFDPSSTVFDPVAWIRFVCQFQEMPFLTRVVGPDSRSAYISSLSLLGAVWVVRDLVEWLVTPDTLTGIINSVKKIGQLAVENEGRQEKDSNVQQGVLTVVDGDLRLGLLRTTVQMEYETGKGYQHLYQQITVSSLFGSLDYGMCKRQAELLLEWDGQDVDAWVEGASSSRYPPNTSPAWDN</sequence>
<evidence type="ECO:0000313" key="2">
    <source>
        <dbReference type="Proteomes" id="UP001589718"/>
    </source>
</evidence>
<dbReference type="RefSeq" id="WP_345219302.1">
    <property type="nucleotide sequence ID" value="NZ_BAAAXE010000002.1"/>
</dbReference>
<reference evidence="1 2" key="1">
    <citation type="submission" date="2024-09" db="EMBL/GenBank/DDBJ databases">
        <authorList>
            <person name="Sun Q."/>
            <person name="Mori K."/>
        </authorList>
    </citation>
    <scope>NUCLEOTIDE SEQUENCE [LARGE SCALE GENOMIC DNA]</scope>
    <source>
        <strain evidence="1 2">JCM 4362</strain>
    </source>
</reference>
<accession>A0ABV5P637</accession>
<gene>
    <name evidence="1" type="ORF">ACFFTU_01155</name>
</gene>
<comment type="caution">
    <text evidence="1">The sequence shown here is derived from an EMBL/GenBank/DDBJ whole genome shotgun (WGS) entry which is preliminary data.</text>
</comment>
<name>A0ABV5P637_STRCM</name>
<dbReference type="Proteomes" id="UP001589718">
    <property type="component" value="Unassembled WGS sequence"/>
</dbReference>